<comment type="caution">
    <text evidence="2">The sequence shown here is derived from an EMBL/GenBank/DDBJ whole genome shotgun (WGS) entry which is preliminary data.</text>
</comment>
<dbReference type="EMBL" id="VTER01000014">
    <property type="protein sequence ID" value="TYS43202.1"/>
    <property type="molecule type" value="Genomic_DNA"/>
</dbReference>
<feature type="transmembrane region" description="Helical" evidence="1">
    <location>
        <begin position="180"/>
        <end position="201"/>
    </location>
</feature>
<sequence>MMDKLFHGFGSTLTEVALALAPLLLCFIIFQIFFLKLKKQKVIQILAGFVSAFAGLAFFLHGVHLGFMPIGEEMGKKLGNLPYSWIIIPIGFVLGFVTTLAEPAVKILNKQVEKVTSGYISEKIMLITLSGGVGLAIALAMLRIHHGFSLWYYLAPGYALALILIYFSNSSFVSIAFDSGGVATGPMTVTFILSMAVGAAAVTEGRDPLTDGFGLIALVALIPILAVLILGLLFKRKEGAS</sequence>
<reference evidence="2 3" key="1">
    <citation type="submission" date="2019-08" db="EMBL/GenBank/DDBJ databases">
        <title>Bacillus genomes from the desert of Cuatro Cienegas, Coahuila.</title>
        <authorList>
            <person name="Olmedo-Alvarez G."/>
        </authorList>
    </citation>
    <scope>NUCLEOTIDE SEQUENCE [LARGE SCALE GENOMIC DNA]</scope>
    <source>
        <strain evidence="2 3">CH446_14T</strain>
    </source>
</reference>
<feature type="transmembrane region" description="Helical" evidence="1">
    <location>
        <begin position="213"/>
        <end position="234"/>
    </location>
</feature>
<dbReference type="Proteomes" id="UP000322139">
    <property type="component" value="Unassembled WGS sequence"/>
</dbReference>
<dbReference type="AlphaFoldDB" id="A0A5D4R0R9"/>
<accession>A0A5D4R0R9</accession>
<proteinExistence type="predicted"/>
<feature type="transmembrane region" description="Helical" evidence="1">
    <location>
        <begin position="42"/>
        <end position="63"/>
    </location>
</feature>
<gene>
    <name evidence="2" type="ORF">FZD51_22220</name>
</gene>
<evidence type="ECO:0000313" key="2">
    <source>
        <dbReference type="EMBL" id="TYS43202.1"/>
    </source>
</evidence>
<dbReference type="InterPro" id="IPR011435">
    <property type="entry name" value="UmpAB"/>
</dbReference>
<keyword evidence="1" id="KW-0812">Transmembrane</keyword>
<keyword evidence="1" id="KW-1133">Transmembrane helix</keyword>
<feature type="transmembrane region" description="Helical" evidence="1">
    <location>
        <begin position="124"/>
        <end position="144"/>
    </location>
</feature>
<dbReference type="Pfam" id="PF07556">
    <property type="entry name" value="DUF1538"/>
    <property type="match status" value="1"/>
</dbReference>
<protein>
    <submittedName>
        <fullName evidence="2">DUF1538 domain-containing protein</fullName>
    </submittedName>
</protein>
<evidence type="ECO:0000313" key="3">
    <source>
        <dbReference type="Proteomes" id="UP000322139"/>
    </source>
</evidence>
<evidence type="ECO:0000256" key="1">
    <source>
        <dbReference type="SAM" id="Phobius"/>
    </source>
</evidence>
<dbReference type="RefSeq" id="WP_148976749.1">
    <property type="nucleotide sequence ID" value="NZ_JBNIKT010000011.1"/>
</dbReference>
<feature type="transmembrane region" description="Helical" evidence="1">
    <location>
        <begin position="150"/>
        <end position="168"/>
    </location>
</feature>
<feature type="transmembrane region" description="Helical" evidence="1">
    <location>
        <begin position="83"/>
        <end position="103"/>
    </location>
</feature>
<keyword evidence="1" id="KW-0472">Membrane</keyword>
<name>A0A5D4R0R9_9BACI</name>
<feature type="transmembrane region" description="Helical" evidence="1">
    <location>
        <begin position="16"/>
        <end position="35"/>
    </location>
</feature>
<organism evidence="2 3">
    <name type="scientific">Bacillus infantis</name>
    <dbReference type="NCBI Taxonomy" id="324767"/>
    <lineage>
        <taxon>Bacteria</taxon>
        <taxon>Bacillati</taxon>
        <taxon>Bacillota</taxon>
        <taxon>Bacilli</taxon>
        <taxon>Bacillales</taxon>
        <taxon>Bacillaceae</taxon>
        <taxon>Bacillus</taxon>
    </lineage>
</organism>